<gene>
    <name evidence="13 15" type="primary">lpxK</name>
    <name evidence="15" type="ORF">AUT07_00565</name>
</gene>
<keyword evidence="14" id="KW-1133">Transmembrane helix</keyword>
<accession>A0A0X9W3M3</accession>
<comment type="function">
    <text evidence="1 13">Transfers the gamma-phosphate of ATP to the 4'-position of a tetraacyldisaccharide 1-phosphate intermediate (termed DS-1-P) to form tetraacyldisaccharide 1,4'-bis-phosphate (lipid IVA).</text>
</comment>
<dbReference type="PANTHER" id="PTHR42724">
    <property type="entry name" value="TETRAACYLDISACCHARIDE 4'-KINASE"/>
    <property type="match status" value="1"/>
</dbReference>
<dbReference type="Pfam" id="PF02606">
    <property type="entry name" value="LpxK"/>
    <property type="match status" value="1"/>
</dbReference>
<dbReference type="STRING" id="634113.AUT07_00565"/>
<evidence type="ECO:0000256" key="3">
    <source>
        <dbReference type="ARBA" id="ARBA00012071"/>
    </source>
</evidence>
<proteinExistence type="inferred from homology"/>
<keyword evidence="8 13" id="KW-0547">Nucleotide-binding</keyword>
<dbReference type="PATRIC" id="fig|634113.3.peg.532"/>
<comment type="catalytic activity">
    <reaction evidence="13">
        <text>a lipid A disaccharide + ATP = a lipid IVA + ADP + H(+)</text>
        <dbReference type="Rhea" id="RHEA:67840"/>
        <dbReference type="ChEBI" id="CHEBI:15378"/>
        <dbReference type="ChEBI" id="CHEBI:30616"/>
        <dbReference type="ChEBI" id="CHEBI:176343"/>
        <dbReference type="ChEBI" id="CHEBI:176425"/>
        <dbReference type="ChEBI" id="CHEBI:456216"/>
        <dbReference type="EC" id="2.7.1.130"/>
    </reaction>
</comment>
<keyword evidence="6 13" id="KW-0441">Lipid A biosynthesis</keyword>
<comment type="similarity">
    <text evidence="13">Belongs to the LpxK family.</text>
</comment>
<keyword evidence="5 13" id="KW-0444">Lipid biosynthesis</keyword>
<evidence type="ECO:0000256" key="8">
    <source>
        <dbReference type="ARBA" id="ARBA00022741"/>
    </source>
</evidence>
<keyword evidence="7 13" id="KW-0808">Transferase</keyword>
<dbReference type="GO" id="GO:0005524">
    <property type="term" value="F:ATP binding"/>
    <property type="evidence" value="ECO:0007669"/>
    <property type="project" value="UniProtKB-UniRule"/>
</dbReference>
<dbReference type="UniPathway" id="UPA00359">
    <property type="reaction ID" value="UER00482"/>
</dbReference>
<dbReference type="PANTHER" id="PTHR42724:SF1">
    <property type="entry name" value="TETRAACYLDISACCHARIDE 4'-KINASE, MITOCHONDRIAL-RELATED"/>
    <property type="match status" value="1"/>
</dbReference>
<dbReference type="KEGG" id="asy:AUT07_00565"/>
<evidence type="ECO:0000313" key="16">
    <source>
        <dbReference type="Proteomes" id="UP000069926"/>
    </source>
</evidence>
<keyword evidence="10 13" id="KW-0067">ATP-binding</keyword>
<evidence type="ECO:0000256" key="2">
    <source>
        <dbReference type="ARBA" id="ARBA00004870"/>
    </source>
</evidence>
<dbReference type="Proteomes" id="UP000069926">
    <property type="component" value="Chromosome"/>
</dbReference>
<evidence type="ECO:0000256" key="7">
    <source>
        <dbReference type="ARBA" id="ARBA00022679"/>
    </source>
</evidence>
<evidence type="ECO:0000256" key="1">
    <source>
        <dbReference type="ARBA" id="ARBA00002274"/>
    </source>
</evidence>
<name>A0A0X9W3M3_9GAMM</name>
<keyword evidence="14" id="KW-0812">Transmembrane</keyword>
<organism evidence="15 16">
    <name type="scientific">Candidatus Arsenophonus lipoptenae</name>
    <dbReference type="NCBI Taxonomy" id="634113"/>
    <lineage>
        <taxon>Bacteria</taxon>
        <taxon>Pseudomonadati</taxon>
        <taxon>Pseudomonadota</taxon>
        <taxon>Gammaproteobacteria</taxon>
        <taxon>Enterobacterales</taxon>
        <taxon>Morganellaceae</taxon>
        <taxon>Arsenophonus</taxon>
    </lineage>
</organism>
<dbReference type="HAMAP" id="MF_00409">
    <property type="entry name" value="LpxK"/>
    <property type="match status" value="1"/>
</dbReference>
<sequence length="331" mass="37341">MMIEKIWLTRSWLSILILPCSILYGIIILLRQLCYQLKILPSWKAPIPIIVVGNLTVGGNGKTPLVIWLVKKLLSKGYRVGVISRGYGGKANSYPLLLNKKISIKESGDEPALIYWRTGVPVIVSPNRVIAVKMLLSKQKLDFIISDDGLQHYTLQRDFEIVVIDGTRRFGNGWLLPAGPLREYKYRLKNVNAIIINDGITKHDEIAMQLIGDIAINLLTGEKKSVLELNQVIAIAGIGNPARFFLSLKKKGVQLIATYSFSDHQLYKFSTLSHLVNDNQILLMTEKDGVKCFHFAQFNWWYLPVNAKLSKPGAKKILSEIISLTKFNRIN</sequence>
<feature type="binding site" evidence="13">
    <location>
        <begin position="56"/>
        <end position="63"/>
    </location>
    <ligand>
        <name>ATP</name>
        <dbReference type="ChEBI" id="CHEBI:30616"/>
    </ligand>
</feature>
<feature type="transmembrane region" description="Helical" evidence="14">
    <location>
        <begin position="12"/>
        <end position="30"/>
    </location>
</feature>
<evidence type="ECO:0000256" key="10">
    <source>
        <dbReference type="ARBA" id="ARBA00022840"/>
    </source>
</evidence>
<keyword evidence="14" id="KW-0472">Membrane</keyword>
<evidence type="ECO:0000256" key="12">
    <source>
        <dbReference type="ARBA" id="ARBA00029757"/>
    </source>
</evidence>
<dbReference type="InterPro" id="IPR003758">
    <property type="entry name" value="LpxK"/>
</dbReference>
<evidence type="ECO:0000313" key="15">
    <source>
        <dbReference type="EMBL" id="AMA65119.1"/>
    </source>
</evidence>
<evidence type="ECO:0000256" key="4">
    <source>
        <dbReference type="ARBA" id="ARBA00016436"/>
    </source>
</evidence>
<reference evidence="15 16" key="1">
    <citation type="submission" date="2016-01" db="EMBL/GenBank/DDBJ databases">
        <title>Genome sequence of Ca. Arsenophonus lipopteni, the exclusive symbiont of a blood sucking fly Lipoptena cervi (Diptera: Hippoboscidae).</title>
        <authorList>
            <person name="Novakova E."/>
            <person name="Hypsa V."/>
            <person name="Nguyen P."/>
            <person name="Husnik F."/>
            <person name="Darby A.C."/>
        </authorList>
    </citation>
    <scope>NUCLEOTIDE SEQUENCE [LARGE SCALE GENOMIC DNA]</scope>
    <source>
        <strain evidence="15 16">CB</strain>
    </source>
</reference>
<protein>
    <recommendedName>
        <fullName evidence="4 13">Tetraacyldisaccharide 4'-kinase</fullName>
        <ecNumber evidence="3 13">2.7.1.130</ecNumber>
    </recommendedName>
    <alternativeName>
        <fullName evidence="12 13">Lipid A 4'-kinase</fullName>
    </alternativeName>
</protein>
<evidence type="ECO:0000256" key="5">
    <source>
        <dbReference type="ARBA" id="ARBA00022516"/>
    </source>
</evidence>
<dbReference type="EMBL" id="CP013920">
    <property type="protein sequence ID" value="AMA65119.1"/>
    <property type="molecule type" value="Genomic_DNA"/>
</dbReference>
<dbReference type="SUPFAM" id="SSF52540">
    <property type="entry name" value="P-loop containing nucleoside triphosphate hydrolases"/>
    <property type="match status" value="1"/>
</dbReference>
<dbReference type="GO" id="GO:0009029">
    <property type="term" value="F:lipid-A 4'-kinase activity"/>
    <property type="evidence" value="ECO:0007669"/>
    <property type="project" value="UniProtKB-UniRule"/>
</dbReference>
<evidence type="ECO:0000256" key="14">
    <source>
        <dbReference type="SAM" id="Phobius"/>
    </source>
</evidence>
<dbReference type="GO" id="GO:0009245">
    <property type="term" value="P:lipid A biosynthetic process"/>
    <property type="evidence" value="ECO:0007669"/>
    <property type="project" value="UniProtKB-UniRule"/>
</dbReference>
<keyword evidence="11 13" id="KW-0443">Lipid metabolism</keyword>
<evidence type="ECO:0000256" key="6">
    <source>
        <dbReference type="ARBA" id="ARBA00022556"/>
    </source>
</evidence>
<evidence type="ECO:0000256" key="11">
    <source>
        <dbReference type="ARBA" id="ARBA00023098"/>
    </source>
</evidence>
<dbReference type="GO" id="GO:0005886">
    <property type="term" value="C:plasma membrane"/>
    <property type="evidence" value="ECO:0007669"/>
    <property type="project" value="TreeGrafter"/>
</dbReference>
<dbReference type="NCBIfam" id="TIGR00682">
    <property type="entry name" value="lpxK"/>
    <property type="match status" value="1"/>
</dbReference>
<comment type="pathway">
    <text evidence="2 13">Glycolipid biosynthesis; lipid IV(A) biosynthesis; lipid IV(A) from (3R)-3-hydroxytetradecanoyl-[acyl-carrier-protein] and UDP-N-acetyl-alpha-D-glucosamine: step 6/6.</text>
</comment>
<dbReference type="EC" id="2.7.1.130" evidence="3 13"/>
<keyword evidence="9 13" id="KW-0418">Kinase</keyword>
<dbReference type="GO" id="GO:0009244">
    <property type="term" value="P:lipopolysaccharide core region biosynthetic process"/>
    <property type="evidence" value="ECO:0007669"/>
    <property type="project" value="TreeGrafter"/>
</dbReference>
<evidence type="ECO:0000256" key="13">
    <source>
        <dbReference type="HAMAP-Rule" id="MF_00409"/>
    </source>
</evidence>
<dbReference type="AlphaFoldDB" id="A0A0X9W3M3"/>
<evidence type="ECO:0000256" key="9">
    <source>
        <dbReference type="ARBA" id="ARBA00022777"/>
    </source>
</evidence>
<dbReference type="InterPro" id="IPR027417">
    <property type="entry name" value="P-loop_NTPase"/>
</dbReference>
<keyword evidence="16" id="KW-1185">Reference proteome</keyword>